<reference evidence="1 2" key="1">
    <citation type="submission" date="2008-07" db="EMBL/GenBank/DDBJ databases">
        <authorList>
            <person name="El-Sayed N."/>
            <person name="Caler E."/>
            <person name="Inman J."/>
            <person name="Amedeo P."/>
            <person name="Hass B."/>
            <person name="Wortman J."/>
        </authorList>
    </citation>
    <scope>NUCLEOTIDE SEQUENCE [LARGE SCALE GENOMIC DNA]</scope>
    <source>
        <strain evidence="2">ATCC 50983 / TXsc</strain>
    </source>
</reference>
<gene>
    <name evidence="1" type="ORF">Pmar_PMAR008246</name>
</gene>
<dbReference type="EMBL" id="GG683822">
    <property type="protein sequence ID" value="EER01667.1"/>
    <property type="molecule type" value="Genomic_DNA"/>
</dbReference>
<dbReference type="GeneID" id="9040218"/>
<feature type="non-terminal residue" evidence="1">
    <location>
        <position position="30"/>
    </location>
</feature>
<proteinExistence type="predicted"/>
<keyword evidence="2" id="KW-1185">Reference proteome</keyword>
<evidence type="ECO:0000313" key="1">
    <source>
        <dbReference type="EMBL" id="EER01667.1"/>
    </source>
</evidence>
<feature type="non-terminal residue" evidence="1">
    <location>
        <position position="1"/>
    </location>
</feature>
<evidence type="ECO:0000313" key="2">
    <source>
        <dbReference type="Proteomes" id="UP000007800"/>
    </source>
</evidence>
<accession>C5LNP8</accession>
<dbReference type="AlphaFoldDB" id="C5LNP8"/>
<sequence length="30" mass="3297">EHVFSSDKRIDFSFNCDDTYLASGGNDGTV</sequence>
<dbReference type="Proteomes" id="UP000007800">
    <property type="component" value="Unassembled WGS sequence"/>
</dbReference>
<name>C5LNP8_PERM5</name>
<dbReference type="InParanoid" id="C5LNP8"/>
<dbReference type="RefSeq" id="XP_002768949.1">
    <property type="nucleotide sequence ID" value="XM_002768903.1"/>
</dbReference>
<organism evidence="2">
    <name type="scientific">Perkinsus marinus (strain ATCC 50983 / TXsc)</name>
    <dbReference type="NCBI Taxonomy" id="423536"/>
    <lineage>
        <taxon>Eukaryota</taxon>
        <taxon>Sar</taxon>
        <taxon>Alveolata</taxon>
        <taxon>Perkinsozoa</taxon>
        <taxon>Perkinsea</taxon>
        <taxon>Perkinsida</taxon>
        <taxon>Perkinsidae</taxon>
        <taxon>Perkinsus</taxon>
    </lineage>
</organism>
<protein>
    <submittedName>
        <fullName evidence="1">Uncharacterized protein</fullName>
    </submittedName>
</protein>